<sequence length="432" mass="49026">SYAQGPTHQQPRAAQYGYLPSLPEERLRDIRDYREGGIAVQQYQQHHPQQRPYETFPNNDFNAPLLQYSNVGQPPAEPIRYPGPPNYAPPDPRDHQYLPQYYQDVGPYPSQFQEQHQMKENVNRYNSNHRTYSTVKESERPGKQSFTDYLLTKSRSFFGRRDDSDSGEVIPQLYKACVKNGTSPPRFTFKAVTGIQPYVAPYQNHPANPYNTPVVPHSDRPPAHGAQPCYEPIVNPCCCHQELQRPCKDCCEKNCEIITMPGKSGIKTKAYYSDLGCGYISEATVPEKVDIYCFDQLNTGFFRTSDHPPPLFADLAVQRTEKYANVFWAEVYGVANVGTAFTIALLLQTIKFALQGVVRPLMIGTVQLLSDYFIKPLLTLLYNGFTQPISIFIYNVIASIRDILQPIAKGLGILLKSSPSYFDPSGWWKSKT</sequence>
<evidence type="ECO:0000313" key="2">
    <source>
        <dbReference type="EMBL" id="JAG60174.1"/>
    </source>
</evidence>
<feature type="compositionally biased region" description="Polar residues" evidence="1">
    <location>
        <begin position="1"/>
        <end position="12"/>
    </location>
</feature>
<evidence type="ECO:0000256" key="1">
    <source>
        <dbReference type="SAM" id="MobiDB-lite"/>
    </source>
</evidence>
<reference evidence="2" key="1">
    <citation type="submission" date="2014-09" db="EMBL/GenBank/DDBJ databases">
        <authorList>
            <person name="Magalhaes I.L.F."/>
            <person name="Oliveira U."/>
            <person name="Santos F.R."/>
            <person name="Vidigal T.H.D.A."/>
            <person name="Brescovit A.D."/>
            <person name="Santos A.J."/>
        </authorList>
    </citation>
    <scope>NUCLEOTIDE SEQUENCE</scope>
</reference>
<protein>
    <submittedName>
        <fullName evidence="2">Uncharacterized protein</fullName>
    </submittedName>
</protein>
<proteinExistence type="predicted"/>
<feature type="region of interest" description="Disordered" evidence="1">
    <location>
        <begin position="1"/>
        <end position="29"/>
    </location>
</feature>
<dbReference type="AlphaFoldDB" id="A0A0K8T3R5"/>
<feature type="non-terminal residue" evidence="2">
    <location>
        <position position="1"/>
    </location>
</feature>
<dbReference type="EMBL" id="GBRD01005647">
    <property type="protein sequence ID" value="JAG60174.1"/>
    <property type="molecule type" value="Transcribed_RNA"/>
</dbReference>
<accession>A0A0K8T3R5</accession>
<organism evidence="2">
    <name type="scientific">Lygus hesperus</name>
    <name type="common">Western plant bug</name>
    <dbReference type="NCBI Taxonomy" id="30085"/>
    <lineage>
        <taxon>Eukaryota</taxon>
        <taxon>Metazoa</taxon>
        <taxon>Ecdysozoa</taxon>
        <taxon>Arthropoda</taxon>
        <taxon>Hexapoda</taxon>
        <taxon>Insecta</taxon>
        <taxon>Pterygota</taxon>
        <taxon>Neoptera</taxon>
        <taxon>Paraneoptera</taxon>
        <taxon>Hemiptera</taxon>
        <taxon>Heteroptera</taxon>
        <taxon>Panheteroptera</taxon>
        <taxon>Cimicomorpha</taxon>
        <taxon>Miridae</taxon>
        <taxon>Mirini</taxon>
        <taxon>Lygus</taxon>
    </lineage>
</organism>
<name>A0A0K8T3R5_LYGHE</name>